<organism evidence="2 3">
    <name type="scientific">Croceicoccus ponticola</name>
    <dbReference type="NCBI Taxonomy" id="2217664"/>
    <lineage>
        <taxon>Bacteria</taxon>
        <taxon>Pseudomonadati</taxon>
        <taxon>Pseudomonadota</taxon>
        <taxon>Alphaproteobacteria</taxon>
        <taxon>Sphingomonadales</taxon>
        <taxon>Erythrobacteraceae</taxon>
        <taxon>Croceicoccus</taxon>
    </lineage>
</organism>
<dbReference type="OrthoDB" id="7872805at2"/>
<sequence length="738" mass="80989">MIGEKTFDHRSLPVIFRDNSDLEALNAKNWKPGDLHIVEISSAKRLTAFGDELQSNYFTRTVSNLFSEQATAAKYWALMRTQDHAALEHLVAAMDAGRAMDPHLRELLGSARLTTQDETSIARDLAAIVDILGADRTVFVTHVDGRKPDGKPIAMRSRLIEAVKVAARRLGVACFDPTEAMLRVGQDVALLRGGADLTHYTTGFSDLVFHEIQSQFIRPRFGEIGHKPDDQIRRDIADQILVENITLVASRNWRDGDDMLTKALAERPDAAGLLELKAQRLLSEGEPEEAAAMLADLAARQPLSSNGQKVLLQAYVHLRKWAEALDCHKSLLEDEIDDAIVLANAGLARENLGQPETALDLYLQAYGKDPFQIGAALAALALLEQAGDIARAASLRDRIARNSETGCSEAAILMAWADRHGDAGMSELGQRIMPAPAFAPQCAEAEAALAAGNPRLAAEAIATLANQAARDAAAHRRVQRLADDIVRSANSAVADRDYALGLALYDAVTPIVGAKASAARQAAMREFRTAFFALFTDGQFEAAARFAAKAPDLVQESAELALRWAVSLQKLGRIDEALDVISVTHEKSPKDIAVLRMYARLAAIGWRYDLAYPLFRDLQNNENPEARQHSVEIERFFDNAERRALKNLRDRTEACEFDIAVAIWQEIGSDIVDVERHRTFTHDLVLAMQEHLQTLQPDGADDDNLGPRLLRNIAMMGREHGPAMSPSSGLSQIGHVQD</sequence>
<feature type="region of interest" description="Disordered" evidence="1">
    <location>
        <begin position="719"/>
        <end position="738"/>
    </location>
</feature>
<dbReference type="Proteomes" id="UP000283003">
    <property type="component" value="Unassembled WGS sequence"/>
</dbReference>
<dbReference type="InterPro" id="IPR011990">
    <property type="entry name" value="TPR-like_helical_dom_sf"/>
</dbReference>
<keyword evidence="3" id="KW-1185">Reference proteome</keyword>
<evidence type="ECO:0000256" key="1">
    <source>
        <dbReference type="SAM" id="MobiDB-lite"/>
    </source>
</evidence>
<dbReference type="RefSeq" id="WP_127612614.1">
    <property type="nucleotide sequence ID" value="NZ_RXOL01000003.1"/>
</dbReference>
<proteinExistence type="predicted"/>
<gene>
    <name evidence="2" type="ORF">EKN06_09290</name>
</gene>
<reference evidence="2 3" key="1">
    <citation type="submission" date="2018-12" db="EMBL/GenBank/DDBJ databases">
        <title>Croceicoccus ponticola sp. nov., a lipolytic bacterium isolated from seawater.</title>
        <authorList>
            <person name="Yoon J.-H."/>
        </authorList>
    </citation>
    <scope>NUCLEOTIDE SEQUENCE [LARGE SCALE GENOMIC DNA]</scope>
    <source>
        <strain evidence="2 3">GM-16</strain>
    </source>
</reference>
<accession>A0A437GXI7</accession>
<protein>
    <recommendedName>
        <fullName evidence="4">Tetratricopeptide repeat protein</fullName>
    </recommendedName>
</protein>
<comment type="caution">
    <text evidence="2">The sequence shown here is derived from an EMBL/GenBank/DDBJ whole genome shotgun (WGS) entry which is preliminary data.</text>
</comment>
<name>A0A437GXI7_9SPHN</name>
<dbReference type="EMBL" id="RXOL01000003">
    <property type="protein sequence ID" value="RVQ67104.1"/>
    <property type="molecule type" value="Genomic_DNA"/>
</dbReference>
<dbReference type="Gene3D" id="1.25.40.10">
    <property type="entry name" value="Tetratricopeptide repeat domain"/>
    <property type="match status" value="2"/>
</dbReference>
<evidence type="ECO:0000313" key="3">
    <source>
        <dbReference type="Proteomes" id="UP000283003"/>
    </source>
</evidence>
<evidence type="ECO:0008006" key="4">
    <source>
        <dbReference type="Google" id="ProtNLM"/>
    </source>
</evidence>
<dbReference type="AlphaFoldDB" id="A0A437GXI7"/>
<evidence type="ECO:0000313" key="2">
    <source>
        <dbReference type="EMBL" id="RVQ67104.1"/>
    </source>
</evidence>
<dbReference type="SUPFAM" id="SSF48452">
    <property type="entry name" value="TPR-like"/>
    <property type="match status" value="2"/>
</dbReference>